<comment type="similarity">
    <text evidence="5">Belongs to the SAT4 family.</text>
</comment>
<evidence type="ECO:0000256" key="2">
    <source>
        <dbReference type="ARBA" id="ARBA00022692"/>
    </source>
</evidence>
<feature type="transmembrane region" description="Helical" evidence="6">
    <location>
        <begin position="7"/>
        <end position="28"/>
    </location>
</feature>
<dbReference type="InterPro" id="IPR049326">
    <property type="entry name" value="Rhodopsin_dom_fungi"/>
</dbReference>
<feature type="domain" description="Rhodopsin" evidence="7">
    <location>
        <begin position="2"/>
        <end position="143"/>
    </location>
</feature>
<keyword evidence="9" id="KW-1185">Reference proteome</keyword>
<evidence type="ECO:0000259" key="7">
    <source>
        <dbReference type="Pfam" id="PF20684"/>
    </source>
</evidence>
<evidence type="ECO:0000313" key="8">
    <source>
        <dbReference type="EMBL" id="KAK6956292.1"/>
    </source>
</evidence>
<feature type="transmembrane region" description="Helical" evidence="6">
    <location>
        <begin position="48"/>
        <end position="69"/>
    </location>
</feature>
<dbReference type="AlphaFoldDB" id="A0AAX6MVT8"/>
<comment type="caution">
    <text evidence="8">The sequence shown here is derived from an EMBL/GenBank/DDBJ whole genome shotgun (WGS) entry which is preliminary data.</text>
</comment>
<name>A0AAX6MVT8_9PEZI</name>
<feature type="transmembrane region" description="Helical" evidence="6">
    <location>
        <begin position="81"/>
        <end position="100"/>
    </location>
</feature>
<reference evidence="8 9" key="1">
    <citation type="journal article" date="2024" name="Front Chem Biol">
        <title>Unveiling the potential of Daldinia eschscholtzii MFLUCC 19-0629 through bioactivity and bioinformatics studies for enhanced sustainable agriculture production.</title>
        <authorList>
            <person name="Brooks S."/>
            <person name="Weaver J.A."/>
            <person name="Klomchit A."/>
            <person name="Alharthi S.A."/>
            <person name="Onlamun T."/>
            <person name="Nurani R."/>
            <person name="Vong T.K."/>
            <person name="Alberti F."/>
            <person name="Greco C."/>
        </authorList>
    </citation>
    <scope>NUCLEOTIDE SEQUENCE [LARGE SCALE GENOMIC DNA]</scope>
    <source>
        <strain evidence="8">MFLUCC 19-0629</strain>
    </source>
</reference>
<comment type="subcellular location">
    <subcellularLocation>
        <location evidence="1">Membrane</location>
        <topology evidence="1">Multi-pass membrane protein</topology>
    </subcellularLocation>
</comment>
<keyword evidence="2 6" id="KW-0812">Transmembrane</keyword>
<sequence length="229" mass="25529">MTKIVMGVVLINYAVSFITISALCQPFAYNWDKTIDGHCVDLMAAFRYASLANIITDIAILVIPFPMLYNLQISKVRKAGLLATFLAGGLGIITAIARFVKYMEEDWTSDPTYGVVTSLVLGIIEPNAYFICSCLPGVRPLMRGLYQKFVSRNKVEEPHCHLSPPPRPMRYMGYDSAISNPFSSYKTSISALQRPNDHSEWVEDPAVIQLDKTVQVDYTRAHTSPGEIV</sequence>
<dbReference type="EMBL" id="JBANMG010000002">
    <property type="protein sequence ID" value="KAK6956292.1"/>
    <property type="molecule type" value="Genomic_DNA"/>
</dbReference>
<dbReference type="Proteomes" id="UP001369815">
    <property type="component" value="Unassembled WGS sequence"/>
</dbReference>
<gene>
    <name evidence="8" type="ORF">Daesc_001567</name>
</gene>
<feature type="transmembrane region" description="Helical" evidence="6">
    <location>
        <begin position="112"/>
        <end position="138"/>
    </location>
</feature>
<accession>A0AAX6MVT8</accession>
<dbReference type="Pfam" id="PF20684">
    <property type="entry name" value="Fung_rhodopsin"/>
    <property type="match status" value="1"/>
</dbReference>
<organism evidence="8 9">
    <name type="scientific">Daldinia eschscholtzii</name>
    <dbReference type="NCBI Taxonomy" id="292717"/>
    <lineage>
        <taxon>Eukaryota</taxon>
        <taxon>Fungi</taxon>
        <taxon>Dikarya</taxon>
        <taxon>Ascomycota</taxon>
        <taxon>Pezizomycotina</taxon>
        <taxon>Sordariomycetes</taxon>
        <taxon>Xylariomycetidae</taxon>
        <taxon>Xylariales</taxon>
        <taxon>Hypoxylaceae</taxon>
        <taxon>Daldinia</taxon>
    </lineage>
</organism>
<evidence type="ECO:0000313" key="9">
    <source>
        <dbReference type="Proteomes" id="UP001369815"/>
    </source>
</evidence>
<dbReference type="PANTHER" id="PTHR33048:SF47">
    <property type="entry name" value="INTEGRAL MEMBRANE PROTEIN-RELATED"/>
    <property type="match status" value="1"/>
</dbReference>
<keyword evidence="4 6" id="KW-0472">Membrane</keyword>
<evidence type="ECO:0000256" key="5">
    <source>
        <dbReference type="ARBA" id="ARBA00038359"/>
    </source>
</evidence>
<keyword evidence="3 6" id="KW-1133">Transmembrane helix</keyword>
<evidence type="ECO:0000256" key="1">
    <source>
        <dbReference type="ARBA" id="ARBA00004141"/>
    </source>
</evidence>
<dbReference type="InterPro" id="IPR052337">
    <property type="entry name" value="SAT4-like"/>
</dbReference>
<evidence type="ECO:0000256" key="6">
    <source>
        <dbReference type="SAM" id="Phobius"/>
    </source>
</evidence>
<dbReference type="PANTHER" id="PTHR33048">
    <property type="entry name" value="PTH11-LIKE INTEGRAL MEMBRANE PROTEIN (AFU_ORTHOLOGUE AFUA_5G11245)"/>
    <property type="match status" value="1"/>
</dbReference>
<evidence type="ECO:0000256" key="4">
    <source>
        <dbReference type="ARBA" id="ARBA00023136"/>
    </source>
</evidence>
<proteinExistence type="inferred from homology"/>
<evidence type="ECO:0000256" key="3">
    <source>
        <dbReference type="ARBA" id="ARBA00022989"/>
    </source>
</evidence>
<protein>
    <recommendedName>
        <fullName evidence="7">Rhodopsin domain-containing protein</fullName>
    </recommendedName>
</protein>
<dbReference type="GO" id="GO:0016020">
    <property type="term" value="C:membrane"/>
    <property type="evidence" value="ECO:0007669"/>
    <property type="project" value="UniProtKB-SubCell"/>
</dbReference>